<evidence type="ECO:0000256" key="1">
    <source>
        <dbReference type="SAM" id="Phobius"/>
    </source>
</evidence>
<name>A0A4P6ZC02_9FLAO</name>
<dbReference type="KEGG" id="csal:NBC122_00152"/>
<keyword evidence="1" id="KW-0812">Transmembrane</keyword>
<keyword evidence="1" id="KW-0472">Membrane</keyword>
<sequence>METEGLIKINLTFIVLILVKFSLILNEYK</sequence>
<keyword evidence="1" id="KW-1133">Transmembrane helix</keyword>
<reference evidence="2 3" key="1">
    <citation type="submission" date="2019-03" db="EMBL/GenBank/DDBJ databases">
        <authorList>
            <person name="Kim H."/>
            <person name="Yu S.-M."/>
        </authorList>
    </citation>
    <scope>NUCLEOTIDE SEQUENCE [LARGE SCALE GENOMIC DNA]</scope>
    <source>
        <strain evidence="2 3">NBC122</strain>
    </source>
</reference>
<evidence type="ECO:0000313" key="2">
    <source>
        <dbReference type="EMBL" id="QBO57010.1"/>
    </source>
</evidence>
<dbReference type="Proteomes" id="UP000294419">
    <property type="component" value="Chromosome"/>
</dbReference>
<dbReference type="EMBL" id="CP037954">
    <property type="protein sequence ID" value="QBO57010.1"/>
    <property type="molecule type" value="Genomic_DNA"/>
</dbReference>
<keyword evidence="3" id="KW-1185">Reference proteome</keyword>
<accession>A0A4P6ZC02</accession>
<evidence type="ECO:0000313" key="3">
    <source>
        <dbReference type="Proteomes" id="UP000294419"/>
    </source>
</evidence>
<dbReference type="AlphaFoldDB" id="A0A4P6ZC02"/>
<feature type="transmembrane region" description="Helical" evidence="1">
    <location>
        <begin position="6"/>
        <end position="25"/>
    </location>
</feature>
<protein>
    <submittedName>
        <fullName evidence="2">Uncharacterized protein</fullName>
    </submittedName>
</protein>
<gene>
    <name evidence="2" type="ORF">NBC122_00152</name>
</gene>
<organism evidence="2 3">
    <name type="scientific">Chryseobacterium salivictor</name>
    <dbReference type="NCBI Taxonomy" id="2547600"/>
    <lineage>
        <taxon>Bacteria</taxon>
        <taxon>Pseudomonadati</taxon>
        <taxon>Bacteroidota</taxon>
        <taxon>Flavobacteriia</taxon>
        <taxon>Flavobacteriales</taxon>
        <taxon>Weeksellaceae</taxon>
        <taxon>Chryseobacterium group</taxon>
        <taxon>Chryseobacterium</taxon>
    </lineage>
</organism>
<proteinExistence type="predicted"/>